<dbReference type="Pfam" id="PF00535">
    <property type="entry name" value="Glycos_transf_2"/>
    <property type="match status" value="1"/>
</dbReference>
<keyword evidence="3" id="KW-0808">Transferase</keyword>
<dbReference type="EMBL" id="JAEHFV010000010">
    <property type="protein sequence ID" value="MBK0371240.1"/>
    <property type="molecule type" value="Genomic_DNA"/>
</dbReference>
<keyword evidence="2" id="KW-0328">Glycosyltransferase</keyword>
<dbReference type="GO" id="GO:0016757">
    <property type="term" value="F:glycosyltransferase activity"/>
    <property type="evidence" value="ECO:0007669"/>
    <property type="project" value="UniProtKB-KW"/>
</dbReference>
<dbReference type="Gene3D" id="3.90.550.10">
    <property type="entry name" value="Spore Coat Polysaccharide Biosynthesis Protein SpsA, Chain A"/>
    <property type="match status" value="1"/>
</dbReference>
<protein>
    <submittedName>
        <fullName evidence="5">Glycosyltransferase family 2 protein</fullName>
    </submittedName>
</protein>
<dbReference type="RefSeq" id="WP_200107368.1">
    <property type="nucleotide sequence ID" value="NZ_JAEHFV010000010.1"/>
</dbReference>
<evidence type="ECO:0000256" key="2">
    <source>
        <dbReference type="ARBA" id="ARBA00022676"/>
    </source>
</evidence>
<organism evidence="5 6">
    <name type="scientific">Flavobacterium agrisoli</name>
    <dbReference type="NCBI Taxonomy" id="2793066"/>
    <lineage>
        <taxon>Bacteria</taxon>
        <taxon>Pseudomonadati</taxon>
        <taxon>Bacteroidota</taxon>
        <taxon>Flavobacteriia</taxon>
        <taxon>Flavobacteriales</taxon>
        <taxon>Flavobacteriaceae</taxon>
        <taxon>Flavobacterium</taxon>
    </lineage>
</organism>
<keyword evidence="6" id="KW-1185">Reference proteome</keyword>
<dbReference type="InterPro" id="IPR050834">
    <property type="entry name" value="Glycosyltransf_2"/>
</dbReference>
<evidence type="ECO:0000259" key="4">
    <source>
        <dbReference type="Pfam" id="PF00535"/>
    </source>
</evidence>
<gene>
    <name evidence="5" type="ORF">I5M07_15540</name>
</gene>
<evidence type="ECO:0000313" key="6">
    <source>
        <dbReference type="Proteomes" id="UP000609172"/>
    </source>
</evidence>
<sequence>MEKNKPVFSVLITTKNRLSNLRFTLGKIQYLLNRTDVECIVFDDGSTDGTCVFIKKNYPDIILLSNPFSKGLIYCRNQMLNQTKANFAISLDDDPHFISDNVLQNIEKHFAANPKCGVIACRIFWGLEEPNNTFSKEKTERTRGFVGCGHVWNMDAWRAIPKYPEWFVFYGEEEFASFQLFKKGWEIHYLPELFVHHRVDIKSRKNNADYQIRLRRSLRSGWYLYFLFYPLHLIPRKMGYSIWMQLKLKVFKGDFQALKALFLAFTDVVRNVPKIIKNKNSLRVEEFKKYQQIPTAKIYWKPQKSI</sequence>
<dbReference type="AlphaFoldDB" id="A0A934PQI8"/>
<evidence type="ECO:0000256" key="3">
    <source>
        <dbReference type="ARBA" id="ARBA00022679"/>
    </source>
</evidence>
<name>A0A934PQI8_9FLAO</name>
<evidence type="ECO:0000256" key="1">
    <source>
        <dbReference type="ARBA" id="ARBA00006739"/>
    </source>
</evidence>
<reference evidence="5" key="1">
    <citation type="submission" date="2020-12" db="EMBL/GenBank/DDBJ databases">
        <title>Bacterial novel species Flavobacterium sp. SE-1-e isolated from soil.</title>
        <authorList>
            <person name="Jung H.-Y."/>
        </authorList>
    </citation>
    <scope>NUCLEOTIDE SEQUENCE</scope>
    <source>
        <strain evidence="5">SE-1-e</strain>
    </source>
</reference>
<dbReference type="PANTHER" id="PTHR43685">
    <property type="entry name" value="GLYCOSYLTRANSFERASE"/>
    <property type="match status" value="1"/>
</dbReference>
<proteinExistence type="inferred from homology"/>
<comment type="caution">
    <text evidence="5">The sequence shown here is derived from an EMBL/GenBank/DDBJ whole genome shotgun (WGS) entry which is preliminary data.</text>
</comment>
<comment type="similarity">
    <text evidence="1">Belongs to the glycosyltransferase 2 family.</text>
</comment>
<accession>A0A934PQI8</accession>
<feature type="domain" description="Glycosyltransferase 2-like" evidence="4">
    <location>
        <begin position="9"/>
        <end position="138"/>
    </location>
</feature>
<dbReference type="SUPFAM" id="SSF53448">
    <property type="entry name" value="Nucleotide-diphospho-sugar transferases"/>
    <property type="match status" value="1"/>
</dbReference>
<dbReference type="InterPro" id="IPR001173">
    <property type="entry name" value="Glyco_trans_2-like"/>
</dbReference>
<dbReference type="InterPro" id="IPR029044">
    <property type="entry name" value="Nucleotide-diphossugar_trans"/>
</dbReference>
<dbReference type="Proteomes" id="UP000609172">
    <property type="component" value="Unassembled WGS sequence"/>
</dbReference>
<evidence type="ECO:0000313" key="5">
    <source>
        <dbReference type="EMBL" id="MBK0371240.1"/>
    </source>
</evidence>
<dbReference type="PANTHER" id="PTHR43685:SF5">
    <property type="entry name" value="GLYCOSYLTRANSFERASE EPSE-RELATED"/>
    <property type="match status" value="1"/>
</dbReference>